<gene>
    <name evidence="2" type="ORF">DNU06_03750</name>
</gene>
<dbReference type="NCBIfam" id="TIGR04312">
    <property type="entry name" value="choice_anch_B"/>
    <property type="match status" value="1"/>
</dbReference>
<evidence type="ECO:0008006" key="4">
    <source>
        <dbReference type="Google" id="ProtNLM"/>
    </source>
</evidence>
<dbReference type="RefSeq" id="WP_111061854.1">
    <property type="nucleotide sequence ID" value="NZ_JBHUCU010000007.1"/>
</dbReference>
<sequence>MIRVKQNGYLILLLVWGWSAAAQESFGVQFIDNWNDTTITMGPGNVRYSDCYGFNINAQNYAVIGSTIGAHFLKITPTSIDYLVTKEGSFEGKTVQHRDYKKYKNYIYAVCDEGASSLQIFDVSFLPDSVHKVYDSNEFFEICHNIFIDTISAKLYACGPNNEGMKILDLTNPVAPKLALNFNNLPYVHDCFVRNDTAFLNAGSSGLVIYDFNQSSPVEIGLLNFYVDQGYNHSGWWSEDGLTYCFIDETLGKKIKYCRIDNGIQNINVNALFGTKNAINYIPHNIQLFMDFAFVSYYNEGLRIFDLKAKPIKEVAFYDTYLSESDFKLHGAWGVYLFKKDNIILISDRQGGLFSFYFPAPALRNIINDAAVFNIPFIDANSLIIIQPKDASKLKFSIYSINGALVYEKQSYLNWVNIPLFLNPGTYIYHVTSIDLKTSFSGMFVAN</sequence>
<feature type="signal peptide" evidence="1">
    <location>
        <begin position="1"/>
        <end position="22"/>
    </location>
</feature>
<keyword evidence="3" id="KW-1185">Reference proteome</keyword>
<evidence type="ECO:0000313" key="3">
    <source>
        <dbReference type="Proteomes" id="UP000249248"/>
    </source>
</evidence>
<evidence type="ECO:0000256" key="1">
    <source>
        <dbReference type="SAM" id="SignalP"/>
    </source>
</evidence>
<reference evidence="2 3" key="1">
    <citation type="submission" date="2018-06" db="EMBL/GenBank/DDBJ databases">
        <title>The draft genome sequence of Crocinitomix sp. SM1701.</title>
        <authorList>
            <person name="Zhang X."/>
        </authorList>
    </citation>
    <scope>NUCLEOTIDE SEQUENCE [LARGE SCALE GENOMIC DNA]</scope>
    <source>
        <strain evidence="2 3">SM1701</strain>
    </source>
</reference>
<name>A0A2W1NIS9_9FLAO</name>
<dbReference type="OrthoDB" id="9815940at2"/>
<dbReference type="SUPFAM" id="SSF75011">
    <property type="entry name" value="3-carboxy-cis,cis-mucoante lactonizing enzyme"/>
    <property type="match status" value="1"/>
</dbReference>
<comment type="caution">
    <text evidence="2">The sequence shown here is derived from an EMBL/GenBank/DDBJ whole genome shotgun (WGS) entry which is preliminary data.</text>
</comment>
<proteinExistence type="predicted"/>
<accession>A0A2W1NIS9</accession>
<keyword evidence="1" id="KW-0732">Signal</keyword>
<dbReference type="Proteomes" id="UP000249248">
    <property type="component" value="Unassembled WGS sequence"/>
</dbReference>
<organism evidence="2 3">
    <name type="scientific">Putridiphycobacter roseus</name>
    <dbReference type="NCBI Taxonomy" id="2219161"/>
    <lineage>
        <taxon>Bacteria</taxon>
        <taxon>Pseudomonadati</taxon>
        <taxon>Bacteroidota</taxon>
        <taxon>Flavobacteriia</taxon>
        <taxon>Flavobacteriales</taxon>
        <taxon>Crocinitomicaceae</taxon>
        <taxon>Putridiphycobacter</taxon>
    </lineage>
</organism>
<dbReference type="EMBL" id="QKSB01000001">
    <property type="protein sequence ID" value="PZE18953.1"/>
    <property type="molecule type" value="Genomic_DNA"/>
</dbReference>
<evidence type="ECO:0000313" key="2">
    <source>
        <dbReference type="EMBL" id="PZE18953.1"/>
    </source>
</evidence>
<dbReference type="InterPro" id="IPR027589">
    <property type="entry name" value="Choice_anch_B"/>
</dbReference>
<feature type="chain" id="PRO_5016165033" description="Secretion system C-terminal sorting domain-containing protein" evidence="1">
    <location>
        <begin position="23"/>
        <end position="447"/>
    </location>
</feature>
<dbReference type="AlphaFoldDB" id="A0A2W1NIS9"/>
<protein>
    <recommendedName>
        <fullName evidence="4">Secretion system C-terminal sorting domain-containing protein</fullName>
    </recommendedName>
</protein>